<dbReference type="EMBL" id="HBUE01111025">
    <property type="protein sequence ID" value="CAG6488859.1"/>
    <property type="molecule type" value="Transcribed_RNA"/>
</dbReference>
<sequence length="100" mass="10666">MTTTTATTRRPPTTPRGPSRTSQIRQPAVEPCPKTAPTTTTTEMVTATARTSGCATVKCEHRAGVSHATNLRGRHPYRWVRAVAPTPTPPSPAHPRTSPG</sequence>
<evidence type="ECO:0000313" key="2">
    <source>
        <dbReference type="EMBL" id="CAG6488859.1"/>
    </source>
</evidence>
<proteinExistence type="predicted"/>
<evidence type="ECO:0000256" key="1">
    <source>
        <dbReference type="SAM" id="MobiDB-lite"/>
    </source>
</evidence>
<organism evidence="2">
    <name type="scientific">Culex pipiens</name>
    <name type="common">House mosquito</name>
    <dbReference type="NCBI Taxonomy" id="7175"/>
    <lineage>
        <taxon>Eukaryota</taxon>
        <taxon>Metazoa</taxon>
        <taxon>Ecdysozoa</taxon>
        <taxon>Arthropoda</taxon>
        <taxon>Hexapoda</taxon>
        <taxon>Insecta</taxon>
        <taxon>Pterygota</taxon>
        <taxon>Neoptera</taxon>
        <taxon>Endopterygota</taxon>
        <taxon>Diptera</taxon>
        <taxon>Nematocera</taxon>
        <taxon>Culicoidea</taxon>
        <taxon>Culicidae</taxon>
        <taxon>Culicinae</taxon>
        <taxon>Culicini</taxon>
        <taxon>Culex</taxon>
        <taxon>Culex</taxon>
    </lineage>
</organism>
<dbReference type="EMBL" id="HBUE01200521">
    <property type="protein sequence ID" value="CAG6529645.1"/>
    <property type="molecule type" value="Transcribed_RNA"/>
</dbReference>
<feature type="compositionally biased region" description="Low complexity" evidence="1">
    <location>
        <begin position="35"/>
        <end position="44"/>
    </location>
</feature>
<protein>
    <submittedName>
        <fullName evidence="2">(northern house mosquito) hypothetical protein</fullName>
    </submittedName>
</protein>
<dbReference type="AlphaFoldDB" id="A0A8D8C6M0"/>
<feature type="region of interest" description="Disordered" evidence="1">
    <location>
        <begin position="1"/>
        <end position="44"/>
    </location>
</feature>
<accession>A0A8D8C6M0</accession>
<feature type="compositionally biased region" description="Low complexity" evidence="1">
    <location>
        <begin position="1"/>
        <end position="21"/>
    </location>
</feature>
<dbReference type="EMBL" id="HBUE01306682">
    <property type="protein sequence ID" value="CAG6581435.1"/>
    <property type="molecule type" value="Transcribed_RNA"/>
</dbReference>
<name>A0A8D8C6M0_CULPI</name>
<reference evidence="2" key="1">
    <citation type="submission" date="2021-05" db="EMBL/GenBank/DDBJ databases">
        <authorList>
            <person name="Alioto T."/>
            <person name="Alioto T."/>
            <person name="Gomez Garrido J."/>
        </authorList>
    </citation>
    <scope>NUCLEOTIDE SEQUENCE</scope>
</reference>